<organism evidence="7 8">
    <name type="scientific">Paraburkholderia denitrificans</name>
    <dbReference type="NCBI Taxonomy" id="694025"/>
    <lineage>
        <taxon>Bacteria</taxon>
        <taxon>Pseudomonadati</taxon>
        <taxon>Pseudomonadota</taxon>
        <taxon>Betaproteobacteria</taxon>
        <taxon>Burkholderiales</taxon>
        <taxon>Burkholderiaceae</taxon>
        <taxon>Paraburkholderia</taxon>
    </lineage>
</organism>
<dbReference type="Pfam" id="PF09086">
    <property type="entry name" value="DUF1924"/>
    <property type="match status" value="1"/>
</dbReference>
<evidence type="ECO:0000313" key="8">
    <source>
        <dbReference type="Proteomes" id="UP001596103"/>
    </source>
</evidence>
<keyword evidence="5" id="KW-0732">Signal</keyword>
<sequence>MLTSGRLCALRSLYICGIVAAAGVSTAFAQSPAQILNGYAAQSGTTPVPSRGQQFFTTRHGHEWACATCHGATPTGSGRHAATGKAIAPLAPAFNPERFTDTAKTEKWFRRNCGDVVGRECTASEKADILSWLMTLKP</sequence>
<dbReference type="SUPFAM" id="SSF46626">
    <property type="entry name" value="Cytochrome c"/>
    <property type="match status" value="1"/>
</dbReference>
<protein>
    <submittedName>
        <fullName evidence="7">DUF1924 domain-containing protein</fullName>
    </submittedName>
</protein>
<comment type="caution">
    <text evidence="7">The sequence shown here is derived from an EMBL/GenBank/DDBJ whole genome shotgun (WGS) entry which is preliminary data.</text>
</comment>
<dbReference type="RefSeq" id="WP_377711746.1">
    <property type="nucleotide sequence ID" value="NZ_JBHSMP010000016.1"/>
</dbReference>
<evidence type="ECO:0000259" key="6">
    <source>
        <dbReference type="PROSITE" id="PS51007"/>
    </source>
</evidence>
<dbReference type="InterPro" id="IPR015170">
    <property type="entry name" value="DUF1924_SHP"/>
</dbReference>
<evidence type="ECO:0000256" key="5">
    <source>
        <dbReference type="SAM" id="SignalP"/>
    </source>
</evidence>
<evidence type="ECO:0000256" key="1">
    <source>
        <dbReference type="ARBA" id="ARBA00022617"/>
    </source>
</evidence>
<name>A0ABW0J9M2_9BURK</name>
<feature type="chain" id="PRO_5047225464" evidence="5">
    <location>
        <begin position="30"/>
        <end position="138"/>
    </location>
</feature>
<gene>
    <name evidence="7" type="ORF">ACFPTO_12960</name>
</gene>
<keyword evidence="3 4" id="KW-0408">Iron</keyword>
<dbReference type="EMBL" id="JBHSMP010000016">
    <property type="protein sequence ID" value="MFC5429697.1"/>
    <property type="molecule type" value="Genomic_DNA"/>
</dbReference>
<evidence type="ECO:0000256" key="2">
    <source>
        <dbReference type="ARBA" id="ARBA00022723"/>
    </source>
</evidence>
<feature type="signal peptide" evidence="5">
    <location>
        <begin position="1"/>
        <end position="29"/>
    </location>
</feature>
<evidence type="ECO:0000256" key="3">
    <source>
        <dbReference type="ARBA" id="ARBA00023004"/>
    </source>
</evidence>
<evidence type="ECO:0000313" key="7">
    <source>
        <dbReference type="EMBL" id="MFC5429697.1"/>
    </source>
</evidence>
<accession>A0ABW0J9M2</accession>
<keyword evidence="2 4" id="KW-0479">Metal-binding</keyword>
<dbReference type="InterPro" id="IPR009056">
    <property type="entry name" value="Cyt_c-like_dom"/>
</dbReference>
<evidence type="ECO:0000256" key="4">
    <source>
        <dbReference type="PROSITE-ProRule" id="PRU00433"/>
    </source>
</evidence>
<keyword evidence="8" id="KW-1185">Reference proteome</keyword>
<dbReference type="InterPro" id="IPR036909">
    <property type="entry name" value="Cyt_c-like_dom_sf"/>
</dbReference>
<dbReference type="PROSITE" id="PS51007">
    <property type="entry name" value="CYTC"/>
    <property type="match status" value="1"/>
</dbReference>
<keyword evidence="1 4" id="KW-0349">Heme</keyword>
<reference evidence="8" key="1">
    <citation type="journal article" date="2019" name="Int. J. Syst. Evol. Microbiol.">
        <title>The Global Catalogue of Microorganisms (GCM) 10K type strain sequencing project: providing services to taxonomists for standard genome sequencing and annotation.</title>
        <authorList>
            <consortium name="The Broad Institute Genomics Platform"/>
            <consortium name="The Broad Institute Genome Sequencing Center for Infectious Disease"/>
            <person name="Wu L."/>
            <person name="Ma J."/>
        </authorList>
    </citation>
    <scope>NUCLEOTIDE SEQUENCE [LARGE SCALE GENOMIC DNA]</scope>
    <source>
        <strain evidence="8">CCUG 56042</strain>
    </source>
</reference>
<dbReference type="Gene3D" id="1.10.760.10">
    <property type="entry name" value="Cytochrome c-like domain"/>
    <property type="match status" value="1"/>
</dbReference>
<dbReference type="Proteomes" id="UP001596103">
    <property type="component" value="Unassembled WGS sequence"/>
</dbReference>
<proteinExistence type="predicted"/>
<feature type="domain" description="Cytochrome c" evidence="6">
    <location>
        <begin position="47"/>
        <end position="137"/>
    </location>
</feature>